<dbReference type="InterPro" id="IPR015393">
    <property type="entry name" value="DUF1972"/>
</dbReference>
<dbReference type="SUPFAM" id="SSF53756">
    <property type="entry name" value="UDP-Glycosyltransferase/glycogen phosphorylase"/>
    <property type="match status" value="1"/>
</dbReference>
<dbReference type="EMBL" id="JBBKZS010000007">
    <property type="protein sequence ID" value="MEJ8856513.1"/>
    <property type="molecule type" value="Genomic_DNA"/>
</dbReference>
<sequence>MSISTTPSKSIAIMGIRGIPANHGGFETFAEQLAPYLLSAGWAVTVYCQEDGKMPTRESMFHGIRRVHIGVGRDTALNSIRFDWACISHALKDRPSLVLTLGYNTALFGLRLRAAGIPNVMNMDGIEWSRQKWGPMARAWLYLNDWAGCLGATHLVADHPEIARHLSSRVRARKITTIPYGTTAIEDVDAAPLKDLGVQPGKFVTVIARPEPENSILEIVQAFSAKKRGVDLVVLGNYRSEVAYHAQVQAAASSEVRFPGAIYDSSIVHSLRKHSMLYVHGHRVGGTNPSLLEAMGAGNAVLAHDNQFNRWVAGDGAGYFKDTSSCRDALDKLLDDAAQRSEMSAATLNRARVTFAWRDVLAAYAFLLSDVHSWAHGRPSSWQRLPTSLPQEPEST</sequence>
<reference evidence="4 5" key="1">
    <citation type="submission" date="2024-03" db="EMBL/GenBank/DDBJ databases">
        <title>Novel species of the genus Variovorax.</title>
        <authorList>
            <person name="Liu Q."/>
            <person name="Xin Y.-H."/>
        </authorList>
    </citation>
    <scope>NUCLEOTIDE SEQUENCE [LARGE SCALE GENOMIC DNA]</scope>
    <source>
        <strain evidence="4 5">KACC 18901</strain>
    </source>
</reference>
<dbReference type="Gene3D" id="3.40.50.2000">
    <property type="entry name" value="Glycogen Phosphorylase B"/>
    <property type="match status" value="2"/>
</dbReference>
<dbReference type="RefSeq" id="WP_340336578.1">
    <property type="nucleotide sequence ID" value="NZ_JBBKZS010000007.1"/>
</dbReference>
<evidence type="ECO:0000259" key="3">
    <source>
        <dbReference type="Pfam" id="PF09314"/>
    </source>
</evidence>
<feature type="domain" description="DUF1972" evidence="3">
    <location>
        <begin position="9"/>
        <end position="182"/>
    </location>
</feature>
<comment type="caution">
    <text evidence="4">The sequence shown here is derived from an EMBL/GenBank/DDBJ whole genome shotgun (WGS) entry which is preliminary data.</text>
</comment>
<evidence type="ECO:0000259" key="2">
    <source>
        <dbReference type="Pfam" id="PF00534"/>
    </source>
</evidence>
<dbReference type="Pfam" id="PF00534">
    <property type="entry name" value="Glycos_transf_1"/>
    <property type="match status" value="1"/>
</dbReference>
<evidence type="ECO:0000256" key="1">
    <source>
        <dbReference type="SAM" id="MobiDB-lite"/>
    </source>
</evidence>
<accession>A0ABU8X9R0</accession>
<protein>
    <submittedName>
        <fullName evidence="4">DUF1972 domain-containing protein</fullName>
    </submittedName>
</protein>
<dbReference type="Pfam" id="PF09314">
    <property type="entry name" value="DUF1972"/>
    <property type="match status" value="1"/>
</dbReference>
<organism evidence="4 5">
    <name type="scientific">Variovorax robiniae</name>
    <dbReference type="NCBI Taxonomy" id="1836199"/>
    <lineage>
        <taxon>Bacteria</taxon>
        <taxon>Pseudomonadati</taxon>
        <taxon>Pseudomonadota</taxon>
        <taxon>Betaproteobacteria</taxon>
        <taxon>Burkholderiales</taxon>
        <taxon>Comamonadaceae</taxon>
        <taxon>Variovorax</taxon>
    </lineage>
</organism>
<dbReference type="Proteomes" id="UP001367030">
    <property type="component" value="Unassembled WGS sequence"/>
</dbReference>
<dbReference type="PANTHER" id="PTHR46401">
    <property type="entry name" value="GLYCOSYLTRANSFERASE WBBK-RELATED"/>
    <property type="match status" value="1"/>
</dbReference>
<keyword evidence="5" id="KW-1185">Reference proteome</keyword>
<feature type="region of interest" description="Disordered" evidence="1">
    <location>
        <begin position="377"/>
        <end position="396"/>
    </location>
</feature>
<proteinExistence type="predicted"/>
<feature type="compositionally biased region" description="Polar residues" evidence="1">
    <location>
        <begin position="380"/>
        <end position="396"/>
    </location>
</feature>
<name>A0ABU8X9R0_9BURK</name>
<feature type="domain" description="Glycosyl transferase family 1" evidence="2">
    <location>
        <begin position="201"/>
        <end position="346"/>
    </location>
</feature>
<dbReference type="PANTHER" id="PTHR46401:SF8">
    <property type="entry name" value="BLL6006 PROTEIN"/>
    <property type="match status" value="1"/>
</dbReference>
<evidence type="ECO:0000313" key="5">
    <source>
        <dbReference type="Proteomes" id="UP001367030"/>
    </source>
</evidence>
<dbReference type="InterPro" id="IPR001296">
    <property type="entry name" value="Glyco_trans_1"/>
</dbReference>
<gene>
    <name evidence="4" type="ORF">WKW79_18195</name>
</gene>
<evidence type="ECO:0000313" key="4">
    <source>
        <dbReference type="EMBL" id="MEJ8856513.1"/>
    </source>
</evidence>